<dbReference type="Proteomes" id="UP001215598">
    <property type="component" value="Unassembled WGS sequence"/>
</dbReference>
<feature type="region of interest" description="Disordered" evidence="1">
    <location>
        <begin position="456"/>
        <end position="506"/>
    </location>
</feature>
<organism evidence="2 3">
    <name type="scientific">Mycena metata</name>
    <dbReference type="NCBI Taxonomy" id="1033252"/>
    <lineage>
        <taxon>Eukaryota</taxon>
        <taxon>Fungi</taxon>
        <taxon>Dikarya</taxon>
        <taxon>Basidiomycota</taxon>
        <taxon>Agaricomycotina</taxon>
        <taxon>Agaricomycetes</taxon>
        <taxon>Agaricomycetidae</taxon>
        <taxon>Agaricales</taxon>
        <taxon>Marasmiineae</taxon>
        <taxon>Mycenaceae</taxon>
        <taxon>Mycena</taxon>
    </lineage>
</organism>
<dbReference type="EMBL" id="JARKIB010000028">
    <property type="protein sequence ID" value="KAJ7764209.1"/>
    <property type="molecule type" value="Genomic_DNA"/>
</dbReference>
<proteinExistence type="predicted"/>
<sequence>MAAVSTDWPLILRMDLISHTPNLSLVSDRREIACPLVMKLGGQVEYELVARVIYIGPTADGSLGHYVTKTRLKGNTYLYDDTRRNGSLNELGPLHLLEDYDPNTALVLYHRTSQPFKTSRTVAEIQGDFEKIPVVPITIEIIPDVPNTAKPVTPTPPVPEVPEDDEVDQMIIDSIASPTKSRTVFTPPSKVRVMLAVRRLILQRRAPYYWKDKKTLWYPAKFIKHHKNRASAPYEYEFEWSACLDGTLYNTEFSSVPELRRIYHRDREFLDAIQYVKLSDKQIGNIRLPFYEDTNFEDHENPELTVIFNAAIPQIAKILAAWDQQHSAMQSLKRLARVTGIGLALLHFLVVQHELKEPLNLNGDLVNDLWDNSVITCGSNGKAALQAMYAAVNDGVLPGANESQKMSRFFDRHTIFDSHWRPPLYRRVRNSQFASTEAILVTVSTVSKRKAEEQLDSLKGPKRSKLEDPKKAKVQQKTKKSGAGAIMAVPGNNRRILPSRKCAARG</sequence>
<comment type="caution">
    <text evidence="2">The sequence shown here is derived from an EMBL/GenBank/DDBJ whole genome shotgun (WGS) entry which is preliminary data.</text>
</comment>
<reference evidence="2" key="1">
    <citation type="submission" date="2023-03" db="EMBL/GenBank/DDBJ databases">
        <title>Massive genome expansion in bonnet fungi (Mycena s.s.) driven by repeated elements and novel gene families across ecological guilds.</title>
        <authorList>
            <consortium name="Lawrence Berkeley National Laboratory"/>
            <person name="Harder C.B."/>
            <person name="Miyauchi S."/>
            <person name="Viragh M."/>
            <person name="Kuo A."/>
            <person name="Thoen E."/>
            <person name="Andreopoulos B."/>
            <person name="Lu D."/>
            <person name="Skrede I."/>
            <person name="Drula E."/>
            <person name="Henrissat B."/>
            <person name="Morin E."/>
            <person name="Kohler A."/>
            <person name="Barry K."/>
            <person name="LaButti K."/>
            <person name="Morin E."/>
            <person name="Salamov A."/>
            <person name="Lipzen A."/>
            <person name="Mereny Z."/>
            <person name="Hegedus B."/>
            <person name="Baldrian P."/>
            <person name="Stursova M."/>
            <person name="Weitz H."/>
            <person name="Taylor A."/>
            <person name="Grigoriev I.V."/>
            <person name="Nagy L.G."/>
            <person name="Martin F."/>
            <person name="Kauserud H."/>
        </authorList>
    </citation>
    <scope>NUCLEOTIDE SEQUENCE</scope>
    <source>
        <strain evidence="2">CBHHK182m</strain>
    </source>
</reference>
<protein>
    <submittedName>
        <fullName evidence="2">Uncharacterized protein</fullName>
    </submittedName>
</protein>
<evidence type="ECO:0000313" key="2">
    <source>
        <dbReference type="EMBL" id="KAJ7764209.1"/>
    </source>
</evidence>
<name>A0AAD7JG76_9AGAR</name>
<gene>
    <name evidence="2" type="ORF">B0H16DRAFT_1718150</name>
</gene>
<evidence type="ECO:0000256" key="1">
    <source>
        <dbReference type="SAM" id="MobiDB-lite"/>
    </source>
</evidence>
<keyword evidence="3" id="KW-1185">Reference proteome</keyword>
<evidence type="ECO:0000313" key="3">
    <source>
        <dbReference type="Proteomes" id="UP001215598"/>
    </source>
</evidence>
<accession>A0AAD7JG76</accession>
<dbReference type="AlphaFoldDB" id="A0AAD7JG76"/>